<dbReference type="EMBL" id="PIPW01000001">
    <property type="protein sequence ID" value="RUO54004.1"/>
    <property type="molecule type" value="Genomic_DNA"/>
</dbReference>
<evidence type="ECO:0000313" key="2">
    <source>
        <dbReference type="Proteomes" id="UP000287198"/>
    </source>
</evidence>
<protein>
    <submittedName>
        <fullName evidence="1">Uncharacterized protein</fullName>
    </submittedName>
</protein>
<dbReference type="Proteomes" id="UP000287198">
    <property type="component" value="Unassembled WGS sequence"/>
</dbReference>
<comment type="caution">
    <text evidence="1">The sequence shown here is derived from an EMBL/GenBank/DDBJ whole genome shotgun (WGS) entry which is preliminary data.</text>
</comment>
<proteinExistence type="predicted"/>
<organism evidence="1 2">
    <name type="scientific">Pseudidiomarina halophila</name>
    <dbReference type="NCBI Taxonomy" id="1449799"/>
    <lineage>
        <taxon>Bacteria</taxon>
        <taxon>Pseudomonadati</taxon>
        <taxon>Pseudomonadota</taxon>
        <taxon>Gammaproteobacteria</taxon>
        <taxon>Alteromonadales</taxon>
        <taxon>Idiomarinaceae</taxon>
        <taxon>Pseudidiomarina</taxon>
    </lineage>
</organism>
<gene>
    <name evidence="1" type="ORF">CWI69_00795</name>
</gene>
<evidence type="ECO:0000313" key="1">
    <source>
        <dbReference type="EMBL" id="RUO54004.1"/>
    </source>
</evidence>
<name>A0A432XZE5_9GAMM</name>
<reference evidence="2" key="1">
    <citation type="journal article" date="2018" name="Front. Microbiol.">
        <title>Genome-Based Analysis Reveals the Taxonomy and Diversity of the Family Idiomarinaceae.</title>
        <authorList>
            <person name="Liu Y."/>
            <person name="Lai Q."/>
            <person name="Shao Z."/>
        </authorList>
    </citation>
    <scope>NUCLEOTIDE SEQUENCE [LARGE SCALE GENOMIC DNA]</scope>
    <source>
        <strain evidence="2">BH195</strain>
    </source>
</reference>
<accession>A0A432XZE5</accession>
<dbReference type="AlphaFoldDB" id="A0A432XZE5"/>
<keyword evidence="2" id="KW-1185">Reference proteome</keyword>
<sequence>MKHTKERYSQLTEAEKRKLISKALDGVYISRASATTVTRANSTSKQLKNRLSGAFLAAYAKGKYCA</sequence>